<gene>
    <name evidence="7" type="ORF">LTRI10_LOCUS17037</name>
</gene>
<dbReference type="GO" id="GO:0016925">
    <property type="term" value="P:protein sumoylation"/>
    <property type="evidence" value="ECO:0007669"/>
    <property type="project" value="TreeGrafter"/>
</dbReference>
<feature type="compositionally biased region" description="Low complexity" evidence="5">
    <location>
        <begin position="798"/>
        <end position="815"/>
    </location>
</feature>
<dbReference type="PANTHER" id="PTHR10782">
    <property type="entry name" value="ZINC FINGER MIZ DOMAIN-CONTAINING PROTEIN"/>
    <property type="match status" value="1"/>
</dbReference>
<feature type="compositionally biased region" description="Low complexity" evidence="5">
    <location>
        <begin position="750"/>
        <end position="771"/>
    </location>
</feature>
<feature type="region of interest" description="Disordered" evidence="5">
    <location>
        <begin position="400"/>
        <end position="431"/>
    </location>
</feature>
<keyword evidence="2 4" id="KW-0863">Zinc-finger</keyword>
<evidence type="ECO:0000259" key="6">
    <source>
        <dbReference type="PROSITE" id="PS51044"/>
    </source>
</evidence>
<dbReference type="PANTHER" id="PTHR10782:SF4">
    <property type="entry name" value="TONALLI, ISOFORM E"/>
    <property type="match status" value="1"/>
</dbReference>
<keyword evidence="1" id="KW-0479">Metal-binding</keyword>
<dbReference type="InterPro" id="IPR004181">
    <property type="entry name" value="Znf_MIZ"/>
</dbReference>
<dbReference type="AlphaFoldDB" id="A0AAV2DPA5"/>
<dbReference type="GO" id="GO:0061665">
    <property type="term" value="F:SUMO ligase activity"/>
    <property type="evidence" value="ECO:0007669"/>
    <property type="project" value="TreeGrafter"/>
</dbReference>
<dbReference type="EMBL" id="OZ034816">
    <property type="protein sequence ID" value="CAL1375223.1"/>
    <property type="molecule type" value="Genomic_DNA"/>
</dbReference>
<dbReference type="PROSITE" id="PS51044">
    <property type="entry name" value="ZF_SP_RING"/>
    <property type="match status" value="1"/>
</dbReference>
<dbReference type="Proteomes" id="UP001497516">
    <property type="component" value="Chromosome 3"/>
</dbReference>
<keyword evidence="8" id="KW-1185">Reference proteome</keyword>
<keyword evidence="3" id="KW-0862">Zinc</keyword>
<evidence type="ECO:0000256" key="3">
    <source>
        <dbReference type="ARBA" id="ARBA00022833"/>
    </source>
</evidence>
<feature type="domain" description="SP-RING-type" evidence="6">
    <location>
        <begin position="303"/>
        <end position="384"/>
    </location>
</feature>
<evidence type="ECO:0000256" key="1">
    <source>
        <dbReference type="ARBA" id="ARBA00022723"/>
    </source>
</evidence>
<feature type="region of interest" description="Disordered" evidence="5">
    <location>
        <begin position="798"/>
        <end position="832"/>
    </location>
</feature>
<proteinExistence type="predicted"/>
<feature type="compositionally biased region" description="Low complexity" evidence="5">
    <location>
        <begin position="696"/>
        <end position="709"/>
    </location>
</feature>
<dbReference type="Gene3D" id="3.30.40.10">
    <property type="entry name" value="Zinc/RING finger domain, C3HC4 (zinc finger)"/>
    <property type="match status" value="1"/>
</dbReference>
<evidence type="ECO:0000313" key="7">
    <source>
        <dbReference type="EMBL" id="CAL1375223.1"/>
    </source>
</evidence>
<dbReference type="Pfam" id="PF02891">
    <property type="entry name" value="zf-MIZ"/>
    <property type="match status" value="1"/>
</dbReference>
<dbReference type="GO" id="GO:0008270">
    <property type="term" value="F:zinc ion binding"/>
    <property type="evidence" value="ECO:0007669"/>
    <property type="project" value="UniProtKB-KW"/>
</dbReference>
<name>A0AAV2DPA5_9ROSI</name>
<protein>
    <recommendedName>
        <fullName evidence="6">SP-RING-type domain-containing protein</fullName>
    </recommendedName>
</protein>
<accession>A0AAV2DPA5</accession>
<evidence type="ECO:0000256" key="2">
    <source>
        <dbReference type="ARBA" id="ARBA00022771"/>
    </source>
</evidence>
<evidence type="ECO:0000256" key="5">
    <source>
        <dbReference type="SAM" id="MobiDB-lite"/>
    </source>
</evidence>
<reference evidence="7 8" key="1">
    <citation type="submission" date="2024-04" db="EMBL/GenBank/DDBJ databases">
        <authorList>
            <person name="Fracassetti M."/>
        </authorList>
    </citation>
    <scope>NUCLEOTIDE SEQUENCE [LARGE SCALE GENOMIC DNA]</scope>
</reference>
<organism evidence="7 8">
    <name type="scientific">Linum trigynum</name>
    <dbReference type="NCBI Taxonomy" id="586398"/>
    <lineage>
        <taxon>Eukaryota</taxon>
        <taxon>Viridiplantae</taxon>
        <taxon>Streptophyta</taxon>
        <taxon>Embryophyta</taxon>
        <taxon>Tracheophyta</taxon>
        <taxon>Spermatophyta</taxon>
        <taxon>Magnoliopsida</taxon>
        <taxon>eudicotyledons</taxon>
        <taxon>Gunneridae</taxon>
        <taxon>Pentapetalae</taxon>
        <taxon>rosids</taxon>
        <taxon>fabids</taxon>
        <taxon>Malpighiales</taxon>
        <taxon>Linaceae</taxon>
        <taxon>Linum</taxon>
    </lineage>
</organism>
<dbReference type="InterPro" id="IPR013083">
    <property type="entry name" value="Znf_RING/FYVE/PHD"/>
</dbReference>
<sequence length="832" mass="89318">MAGKVAQPLVPPATGLTVGEESTLSASLVNSFRVIAVVDRLALHLQPGRENNSSEFFGLCLSLARGIDYAVANNELPSKVQDLPLLLKQVCRRKNDPLLEAAIMVLMISVKNACKVGWFSDRETQELISLSSEIGNSFRSFGDTLDASGSPHSTVSTVLSRYYPKMKMGEILVSLEVKPGFGAYVQDFHISKKSNHSPHEKIRLFVAQTDGMDTSACIISPQQVNFLLNGKGVDRRTNIQLDSGPQLPTNVTGMLKYGTNLLQAVGTFHGNYVIIVAFMSTVQLPDPPVLLDYVQSSSTLSDPDSDIIEGPSRISLNCPISFSRIKTPIKGSSCKHLQCFDFGNYVEINSKRPSWRCPHCNQNVSYADIRVDQNIFKVLKEVGENITHVNISADGSWKAVMETDDNGPQAPPRQRETPEQPESSNAESPATPMILDLTEGDDLMDELLSNCDTEEHKPSPASFLGQTLPHLDDHSTSQMGDWANAYFPATTITSPVIMDTSSTVLNMDSSAQLAPLATENNTGMRYVGVPANRVPTAIQALPATFMHHQTPRMNNSINNVNSTGGLSSVSSSLPPSASASGYTNDMFQRFSRSQTALPHVSGLASAMLRQTPLQNVNHQARYVNSPSPRPAAGLTSGSLPGGQRVSSSPTSLPRPAAGLTSGSIPGAQRVSSSPTPLRMPSPASHPTIVRTPSPLSRASTFQAAQASSSVPRPQARPVLAGSQQQAAASPHMIPTRQPPVVPVQMQSARAPHAAHSQTATPTTSSPTVPSTEQSWRPSGKMRGSLQGRNMDEIMSLLQTTQQTPTGGTPSSSMLSEATIAPHLRGLFENSPR</sequence>
<feature type="region of interest" description="Disordered" evidence="5">
    <location>
        <begin position="621"/>
        <end position="782"/>
    </location>
</feature>
<feature type="compositionally biased region" description="Low complexity" evidence="5">
    <location>
        <begin position="559"/>
        <end position="580"/>
    </location>
</feature>
<evidence type="ECO:0000256" key="4">
    <source>
        <dbReference type="PROSITE-ProRule" id="PRU00452"/>
    </source>
</evidence>
<dbReference type="CDD" id="cd16650">
    <property type="entry name" value="SP-RING_PIAS-like"/>
    <property type="match status" value="1"/>
</dbReference>
<feature type="region of interest" description="Disordered" evidence="5">
    <location>
        <begin position="558"/>
        <end position="580"/>
    </location>
</feature>
<dbReference type="GO" id="GO:0000785">
    <property type="term" value="C:chromatin"/>
    <property type="evidence" value="ECO:0007669"/>
    <property type="project" value="TreeGrafter"/>
</dbReference>
<evidence type="ECO:0000313" key="8">
    <source>
        <dbReference type="Proteomes" id="UP001497516"/>
    </source>
</evidence>